<evidence type="ECO:0000313" key="3">
    <source>
        <dbReference type="Proteomes" id="UP001432312"/>
    </source>
</evidence>
<organism evidence="2 3">
    <name type="scientific">Streptomyces erythrochromogenes</name>
    <dbReference type="NCBI Taxonomy" id="285574"/>
    <lineage>
        <taxon>Bacteria</taxon>
        <taxon>Bacillati</taxon>
        <taxon>Actinomycetota</taxon>
        <taxon>Actinomycetes</taxon>
        <taxon>Kitasatosporales</taxon>
        <taxon>Streptomycetaceae</taxon>
        <taxon>Streptomyces</taxon>
    </lineage>
</organism>
<dbReference type="Pfam" id="PF09250">
    <property type="entry name" value="Prim-Pol"/>
    <property type="match status" value="1"/>
</dbReference>
<proteinExistence type="predicted"/>
<dbReference type="InterPro" id="IPR015330">
    <property type="entry name" value="DNA_primase/pol_bifunc_N"/>
</dbReference>
<evidence type="ECO:0000313" key="2">
    <source>
        <dbReference type="EMBL" id="WUN81617.1"/>
    </source>
</evidence>
<evidence type="ECO:0000259" key="1">
    <source>
        <dbReference type="SMART" id="SM00943"/>
    </source>
</evidence>
<name>A0ABZ1QH34_9ACTN</name>
<reference evidence="2" key="1">
    <citation type="submission" date="2022-10" db="EMBL/GenBank/DDBJ databases">
        <title>The complete genomes of actinobacterial strains from the NBC collection.</title>
        <authorList>
            <person name="Joergensen T.S."/>
            <person name="Alvarez Arevalo M."/>
            <person name="Sterndorff E.B."/>
            <person name="Faurdal D."/>
            <person name="Vuksanovic O."/>
            <person name="Mourched A.-S."/>
            <person name="Charusanti P."/>
            <person name="Shaw S."/>
            <person name="Blin K."/>
            <person name="Weber T."/>
        </authorList>
    </citation>
    <scope>NUCLEOTIDE SEQUENCE</scope>
    <source>
        <strain evidence="2">NBC_00303</strain>
    </source>
</reference>
<dbReference type="CDD" id="cd04859">
    <property type="entry name" value="Prim_Pol"/>
    <property type="match status" value="1"/>
</dbReference>
<dbReference type="RefSeq" id="WP_328740097.1">
    <property type="nucleotide sequence ID" value="NZ_CP108036.1"/>
</dbReference>
<sequence length="307" mass="32392">MTQPTPLPRGSWARLLANALSLAARGWPLFPLRPGSKAPALHGEDRCPRTNGCSGGHLKWEQRATTDQSVIVRCWSHKPYNIGLATGPAGLVVVDLDMPKADSSRDAPGGADNLLALCERAAQAVPATLTVRTPSGGTHLYFTAPDGIRLGNTAGKLAPLIDTRAHGGYVVAPGSTTAAGTYQITDDSPPAELPAWLLALLQPSAAPRPLRLQMPGAVRSGSAARAALDAECDTVRRAPAKQANNTLNRSAFKVGRFVAWGDIPREEVEEAFQAAGEERGLTVTECRATIRSALDSSARTVRARETA</sequence>
<dbReference type="SUPFAM" id="SSF56747">
    <property type="entry name" value="Prim-pol domain"/>
    <property type="match status" value="1"/>
</dbReference>
<protein>
    <submittedName>
        <fullName evidence="2">Bifunctional DNA primase/polymerase</fullName>
    </submittedName>
</protein>
<dbReference type="GeneID" id="95499530"/>
<accession>A0ABZ1QH34</accession>
<dbReference type="SMART" id="SM00943">
    <property type="entry name" value="Prim-Pol"/>
    <property type="match status" value="1"/>
</dbReference>
<gene>
    <name evidence="2" type="ORF">OHA91_25820</name>
</gene>
<dbReference type="EMBL" id="CP108036">
    <property type="protein sequence ID" value="WUN81617.1"/>
    <property type="molecule type" value="Genomic_DNA"/>
</dbReference>
<keyword evidence="3" id="KW-1185">Reference proteome</keyword>
<feature type="domain" description="DNA primase/polymerase bifunctional N-terminal" evidence="1">
    <location>
        <begin position="19"/>
        <end position="197"/>
    </location>
</feature>
<dbReference type="Proteomes" id="UP001432312">
    <property type="component" value="Chromosome"/>
</dbReference>